<proteinExistence type="predicted"/>
<keyword evidence="2" id="KW-1185">Reference proteome</keyword>
<dbReference type="OrthoDB" id="10372at10239"/>
<dbReference type="KEGG" id="vg:26628601"/>
<organism evidence="1 2">
    <name type="scientific">Vibrio phage ValKK3</name>
    <dbReference type="NCBI Taxonomy" id="1610855"/>
    <lineage>
        <taxon>Viruses</taxon>
        <taxon>Duplodnaviria</taxon>
        <taxon>Heunggongvirae</taxon>
        <taxon>Uroviricota</taxon>
        <taxon>Caudoviricetes</taxon>
        <taxon>Pantevenvirales</taxon>
        <taxon>Straboviridae</taxon>
        <taxon>Schizotequatrovirus</taxon>
        <taxon>Schizotequatrovirus valkk3</taxon>
    </lineage>
</organism>
<name>A0A0D4DBC6_9CAUD</name>
<accession>A0A0D4DBC6</accession>
<evidence type="ECO:0000313" key="1">
    <source>
        <dbReference type="EMBL" id="AJT61116.1"/>
    </source>
</evidence>
<dbReference type="RefSeq" id="YP_009201378.1">
    <property type="nucleotide sequence ID" value="NC_028829.1"/>
</dbReference>
<reference evidence="1 2" key="1">
    <citation type="journal article" date="2016" name="Genom Data">
        <title>Complete genome sequence of a giant Vibrio phage ValKK3 infecting Vibrio alginolyticus.</title>
        <authorList>
            <person name="Lal T.M."/>
            <person name="Sano M."/>
            <person name="Hatai K."/>
            <person name="Ransangan J."/>
        </authorList>
    </citation>
    <scope>NUCLEOTIDE SEQUENCE [LARGE SCALE GENOMIC DNA]</scope>
</reference>
<dbReference type="Proteomes" id="UP000202888">
    <property type="component" value="Segment"/>
</dbReference>
<evidence type="ECO:0000313" key="2">
    <source>
        <dbReference type="Proteomes" id="UP000202888"/>
    </source>
</evidence>
<dbReference type="GeneID" id="26628601"/>
<protein>
    <submittedName>
        <fullName evidence="1">Uncharacterized protein</fullName>
    </submittedName>
</protein>
<sequence length="197" mass="22808">MIEFLTEMDKAKQTGRWAQFKAATSGSKGEVKKRMQRKGGFWGVFAGLIASATASGELRKHNKSLEDHKLRMERAAVNTIHSLNVLKDVIELERPRDEVMKAAKRLKLDNMEMKKYATEMIRVVDEYKRVHDEDKQAGAFRFNVKEYDRHDFREIYHHLNMIEDSTFYVDKAASSAMTGDTEYAIRMIRNITNAATR</sequence>
<dbReference type="EMBL" id="KP671755">
    <property type="protein sequence ID" value="AJT61116.1"/>
    <property type="molecule type" value="Genomic_DNA"/>
</dbReference>